<accession>A0A7W9W1M8</accession>
<keyword evidence="1" id="KW-0812">Transmembrane</keyword>
<dbReference type="RefSeq" id="WP_183683520.1">
    <property type="nucleotide sequence ID" value="NZ_JACHHH010000004.1"/>
</dbReference>
<name>A0A7W9W1M8_9FIRM</name>
<feature type="transmembrane region" description="Helical" evidence="1">
    <location>
        <begin position="92"/>
        <end position="110"/>
    </location>
</feature>
<comment type="caution">
    <text evidence="2">The sequence shown here is derived from an EMBL/GenBank/DDBJ whole genome shotgun (WGS) entry which is preliminary data.</text>
</comment>
<sequence>MKTVNVVKKIKRDIVSKIERFVLIFSIIGFNLCTIVYAEDNNEIIKGTVTDIFNFIQVGFFISALITGLMAGKSYSDSQTNDDPGANKAFRGLVTSALVLLAIAIGVTVFRDRIIKIIIKE</sequence>
<dbReference type="EMBL" id="JACHHH010000004">
    <property type="protein sequence ID" value="MBB6041015.1"/>
    <property type="molecule type" value="Genomic_DNA"/>
</dbReference>
<evidence type="ECO:0000313" key="3">
    <source>
        <dbReference type="Proteomes" id="UP000522163"/>
    </source>
</evidence>
<evidence type="ECO:0000313" key="2">
    <source>
        <dbReference type="EMBL" id="MBB6041015.1"/>
    </source>
</evidence>
<feature type="transmembrane region" description="Helical" evidence="1">
    <location>
        <begin position="52"/>
        <end position="72"/>
    </location>
</feature>
<evidence type="ECO:0000256" key="1">
    <source>
        <dbReference type="SAM" id="Phobius"/>
    </source>
</evidence>
<reference evidence="2 3" key="1">
    <citation type="submission" date="2020-08" db="EMBL/GenBank/DDBJ databases">
        <title>Genomic Encyclopedia of Type Strains, Phase IV (KMG-IV): sequencing the most valuable type-strain genomes for metagenomic binning, comparative biology and taxonomic classification.</title>
        <authorList>
            <person name="Goeker M."/>
        </authorList>
    </citation>
    <scope>NUCLEOTIDE SEQUENCE [LARGE SCALE GENOMIC DNA]</scope>
    <source>
        <strain evidence="2 3">DSM 17245</strain>
    </source>
</reference>
<dbReference type="GeneID" id="85014542"/>
<keyword evidence="1" id="KW-1133">Transmembrane helix</keyword>
<keyword evidence="1" id="KW-0472">Membrane</keyword>
<dbReference type="AlphaFoldDB" id="A0A7W9W1M8"/>
<gene>
    <name evidence="2" type="ORF">HNQ46_000987</name>
</gene>
<dbReference type="Proteomes" id="UP000522163">
    <property type="component" value="Unassembled WGS sequence"/>
</dbReference>
<protein>
    <submittedName>
        <fullName evidence="2">Uncharacterized protein</fullName>
    </submittedName>
</protein>
<organism evidence="2 3">
    <name type="scientific">Oribacterium sinus</name>
    <dbReference type="NCBI Taxonomy" id="237576"/>
    <lineage>
        <taxon>Bacteria</taxon>
        <taxon>Bacillati</taxon>
        <taxon>Bacillota</taxon>
        <taxon>Clostridia</taxon>
        <taxon>Lachnospirales</taxon>
        <taxon>Lachnospiraceae</taxon>
        <taxon>Oribacterium</taxon>
    </lineage>
</organism>
<proteinExistence type="predicted"/>
<feature type="transmembrane region" description="Helical" evidence="1">
    <location>
        <begin position="20"/>
        <end position="40"/>
    </location>
</feature>